<dbReference type="EMBL" id="CAJVPV010020160">
    <property type="protein sequence ID" value="CAG8713802.1"/>
    <property type="molecule type" value="Genomic_DNA"/>
</dbReference>
<dbReference type="SUPFAM" id="SSF47095">
    <property type="entry name" value="HMG-box"/>
    <property type="match status" value="1"/>
</dbReference>
<feature type="non-terminal residue" evidence="1">
    <location>
        <position position="214"/>
    </location>
</feature>
<dbReference type="Proteomes" id="UP000789342">
    <property type="component" value="Unassembled WGS sequence"/>
</dbReference>
<accession>A0A9N9I0A9</accession>
<evidence type="ECO:0000313" key="2">
    <source>
        <dbReference type="Proteomes" id="UP000789342"/>
    </source>
</evidence>
<dbReference type="OrthoDB" id="2307332at2759"/>
<comment type="caution">
    <text evidence="1">The sequence shown here is derived from an EMBL/GenBank/DDBJ whole genome shotgun (WGS) entry which is preliminary data.</text>
</comment>
<organism evidence="1 2">
    <name type="scientific">Acaulospora morrowiae</name>
    <dbReference type="NCBI Taxonomy" id="94023"/>
    <lineage>
        <taxon>Eukaryota</taxon>
        <taxon>Fungi</taxon>
        <taxon>Fungi incertae sedis</taxon>
        <taxon>Mucoromycota</taxon>
        <taxon>Glomeromycotina</taxon>
        <taxon>Glomeromycetes</taxon>
        <taxon>Diversisporales</taxon>
        <taxon>Acaulosporaceae</taxon>
        <taxon>Acaulospora</taxon>
    </lineage>
</organism>
<evidence type="ECO:0000313" key="1">
    <source>
        <dbReference type="EMBL" id="CAG8713802.1"/>
    </source>
</evidence>
<name>A0A9N9I0A9_9GLOM</name>
<sequence>MSYYQGINSTCRPYVKVPSPFYFNISEFLPRKSVGCKTSNAFMIYRKMYVKVLLDQKLHYKMTEASNWAAKAWNEESLKVKSEFRRYAQHLKDFYKQREAELKLGSINPIPLHSTPTTLPDSNVIPDYEIDPNSLGFDIETNNDHQIFLLDPQYNFNINYFLSEPSNCYSQEQPQFNMNSNVLHQTYLPTPQASPIQTFVENSEPGAFLSSIPE</sequence>
<proteinExistence type="predicted"/>
<protein>
    <submittedName>
        <fullName evidence="1">12200_t:CDS:1</fullName>
    </submittedName>
</protein>
<reference evidence="1" key="1">
    <citation type="submission" date="2021-06" db="EMBL/GenBank/DDBJ databases">
        <authorList>
            <person name="Kallberg Y."/>
            <person name="Tangrot J."/>
            <person name="Rosling A."/>
        </authorList>
    </citation>
    <scope>NUCLEOTIDE SEQUENCE</scope>
    <source>
        <strain evidence="1">CL551</strain>
    </source>
</reference>
<gene>
    <name evidence="1" type="ORF">AMORRO_LOCUS12865</name>
</gene>
<dbReference type="AlphaFoldDB" id="A0A9N9I0A9"/>
<keyword evidence="2" id="KW-1185">Reference proteome</keyword>
<dbReference type="Gene3D" id="1.10.30.10">
    <property type="entry name" value="High mobility group box domain"/>
    <property type="match status" value="1"/>
</dbReference>
<dbReference type="InterPro" id="IPR036910">
    <property type="entry name" value="HMG_box_dom_sf"/>
</dbReference>